<gene>
    <name evidence="1" type="ORF">GIY23_11645</name>
</gene>
<dbReference type="EMBL" id="CP045929">
    <property type="protein sequence ID" value="QGK70090.1"/>
    <property type="molecule type" value="Genomic_DNA"/>
</dbReference>
<dbReference type="InterPro" id="IPR053143">
    <property type="entry name" value="Arylsulfate_ST"/>
</dbReference>
<evidence type="ECO:0008006" key="3">
    <source>
        <dbReference type="Google" id="ProtNLM"/>
    </source>
</evidence>
<dbReference type="AlphaFoldDB" id="A0A5Q3Q8G0"/>
<dbReference type="Pfam" id="PF14269">
    <property type="entry name" value="Arylsulfotran_2"/>
    <property type="match status" value="1"/>
</dbReference>
<dbReference type="PANTHER" id="PTHR35340">
    <property type="entry name" value="PQQ ENZYME REPEAT PROTEIN-RELATED"/>
    <property type="match status" value="1"/>
</dbReference>
<keyword evidence="2" id="KW-1185">Reference proteome</keyword>
<name>A0A5Q3Q8G0_9PSEU</name>
<dbReference type="PROSITE" id="PS51318">
    <property type="entry name" value="TAT"/>
    <property type="match status" value="1"/>
</dbReference>
<dbReference type="InterPro" id="IPR039535">
    <property type="entry name" value="ASST-like"/>
</dbReference>
<accession>A0A5Q3Q8G0</accession>
<dbReference type="Proteomes" id="UP000371041">
    <property type="component" value="Chromosome"/>
</dbReference>
<dbReference type="RefSeq" id="WP_154076673.1">
    <property type="nucleotide sequence ID" value="NZ_CP045929.1"/>
</dbReference>
<dbReference type="SUPFAM" id="SSF50969">
    <property type="entry name" value="YVTN repeat-like/Quinoprotein amine dehydrogenase"/>
    <property type="match status" value="1"/>
</dbReference>
<reference evidence="2" key="1">
    <citation type="submission" date="2019-11" db="EMBL/GenBank/DDBJ databases">
        <title>The complete genome sequence of Saccharopolyspora sp. E2A.</title>
        <authorList>
            <person name="Zhang G."/>
        </authorList>
    </citation>
    <scope>NUCLEOTIDE SEQUENCE [LARGE SCALE GENOMIC DNA]</scope>
    <source>
        <strain evidence="2">E2A</strain>
    </source>
</reference>
<dbReference type="InterPro" id="IPR011044">
    <property type="entry name" value="Quino_amine_DH_bsu"/>
</dbReference>
<evidence type="ECO:0000313" key="2">
    <source>
        <dbReference type="Proteomes" id="UP000371041"/>
    </source>
</evidence>
<protein>
    <recommendedName>
        <fullName evidence="3">ArsR family transcriptional regulator</fullName>
    </recommendedName>
</protein>
<dbReference type="PANTHER" id="PTHR35340:SF6">
    <property type="entry name" value="ASST-DOMAIN-CONTAINING PROTEIN"/>
    <property type="match status" value="1"/>
</dbReference>
<proteinExistence type="predicted"/>
<dbReference type="InterPro" id="IPR006311">
    <property type="entry name" value="TAT_signal"/>
</dbReference>
<organism evidence="1 2">
    <name type="scientific">Allosaccharopolyspora coralli</name>
    <dbReference type="NCBI Taxonomy" id="2665642"/>
    <lineage>
        <taxon>Bacteria</taxon>
        <taxon>Bacillati</taxon>
        <taxon>Actinomycetota</taxon>
        <taxon>Actinomycetes</taxon>
        <taxon>Pseudonocardiales</taxon>
        <taxon>Pseudonocardiaceae</taxon>
        <taxon>Allosaccharopolyspora</taxon>
    </lineage>
</organism>
<sequence>MPGMRMNRRGFLAVTGAAAAGTLVPGALSGLPVPAAQAAPRAFGGHSFVTRPDLHPAMVEMLVPGDGALPGHVFLTPMPTASMNAKAPAPREPVEAGPLIVDNNGAPVWFAPTPQGQVATTLQVQRYRGEPVLTWWQGAVTVPPGYGNGEFVLANTSYETIATVRMGNDLQADLHDMIITAGDTALLMAYVTIDYDLTPVGGPADGKLIDCVVQEVDIATGEVLAEWSCAEHVDITESFLPLPEDPAAPWDYFHINSVHPDGAGAVLVSARNTHAIYRMDRGTGEVYWRLNGSSSDFGMGAGTPFVWQHDARRLPDGTISLYDNAGAGGGDRSRGVILAVDEDALTAELVRETFSPEGLLAPNMGNNHVLPEGHCVIGWGGVPFYSEFDAEDRCVMHGRFDDGVASYRAFRFAWDGAPPDTPAAAGRVAPEEVTTVFASWNGATRVVTWRVLAGPNEDELAPVQDAARNGFETRVDVQGVHRFVAVEALDADSAVLGVSPAVAVE</sequence>
<dbReference type="KEGG" id="sace:GIY23_11645"/>
<evidence type="ECO:0000313" key="1">
    <source>
        <dbReference type="EMBL" id="QGK70090.1"/>
    </source>
</evidence>